<dbReference type="RefSeq" id="WP_254088248.1">
    <property type="nucleotide sequence ID" value="NZ_JAHESC010000001.1"/>
</dbReference>
<dbReference type="GO" id="GO:0009294">
    <property type="term" value="P:DNA-mediated transformation"/>
    <property type="evidence" value="ECO:0007669"/>
    <property type="project" value="InterPro"/>
</dbReference>
<accession>A0AAP2D474</accession>
<evidence type="ECO:0000256" key="1">
    <source>
        <dbReference type="ARBA" id="ARBA00006525"/>
    </source>
</evidence>
<evidence type="ECO:0000259" key="2">
    <source>
        <dbReference type="Pfam" id="PF02481"/>
    </source>
</evidence>
<organism evidence="3 4">
    <name type="scientific">Dawidia soli</name>
    <dbReference type="NCBI Taxonomy" id="2782352"/>
    <lineage>
        <taxon>Bacteria</taxon>
        <taxon>Pseudomonadati</taxon>
        <taxon>Bacteroidota</taxon>
        <taxon>Cytophagia</taxon>
        <taxon>Cytophagales</taxon>
        <taxon>Chryseotaleaceae</taxon>
        <taxon>Dawidia</taxon>
    </lineage>
</organism>
<gene>
    <name evidence="3" type="ORF">KK078_00420</name>
</gene>
<evidence type="ECO:0000313" key="3">
    <source>
        <dbReference type="EMBL" id="MBT1684993.1"/>
    </source>
</evidence>
<dbReference type="Pfam" id="PF02481">
    <property type="entry name" value="DNA_processg_A"/>
    <property type="match status" value="1"/>
</dbReference>
<feature type="domain" description="Smf/DprA SLOG" evidence="2">
    <location>
        <begin position="80"/>
        <end position="292"/>
    </location>
</feature>
<dbReference type="Gene3D" id="3.40.50.450">
    <property type="match status" value="1"/>
</dbReference>
<evidence type="ECO:0000313" key="4">
    <source>
        <dbReference type="Proteomes" id="UP001319180"/>
    </source>
</evidence>
<dbReference type="InterPro" id="IPR003488">
    <property type="entry name" value="DprA"/>
</dbReference>
<dbReference type="Proteomes" id="UP001319180">
    <property type="component" value="Unassembled WGS sequence"/>
</dbReference>
<name>A0AAP2D474_9BACT</name>
<protein>
    <submittedName>
        <fullName evidence="3">DNA-processing protein DprA</fullName>
    </submittedName>
</protein>
<proteinExistence type="inferred from homology"/>
<sequence length="295" mass="32331">MQLSLGSSTDRIPPERDLMREMAAYEALWNTPDASMRKLAALFARHPGQPPSALVAEHDIAQSRQQLQALLEGTVPPGILLHGTPEYPARLRDAEHPVELLYYRGDLSLLQTRLVTVVGTRHPTAEGLARTTRLVGLLVGDGVTIVSGLAVGIDAVAHRAALVNNGRTVGVIGTPLNHTYPPAHADLQETIARRHLLISPVPYRRYARQGYQQNSKFFPERNRVSAALSEATIIVEAGDTSGTLGLAHAALYQKRKVFILDSSLSDAGLRWPRRLEARGGIRVTTYDDIRRALQL</sequence>
<dbReference type="SUPFAM" id="SSF102405">
    <property type="entry name" value="MCP/YpsA-like"/>
    <property type="match status" value="1"/>
</dbReference>
<keyword evidence="4" id="KW-1185">Reference proteome</keyword>
<dbReference type="EMBL" id="JAHESC010000001">
    <property type="protein sequence ID" value="MBT1684993.1"/>
    <property type="molecule type" value="Genomic_DNA"/>
</dbReference>
<dbReference type="AlphaFoldDB" id="A0AAP2D474"/>
<dbReference type="InterPro" id="IPR057666">
    <property type="entry name" value="DrpA_SLOG"/>
</dbReference>
<comment type="similarity">
    <text evidence="1">Belongs to the DprA/Smf family.</text>
</comment>
<dbReference type="PANTHER" id="PTHR43022">
    <property type="entry name" value="PROTEIN SMF"/>
    <property type="match status" value="1"/>
</dbReference>
<dbReference type="PANTHER" id="PTHR43022:SF1">
    <property type="entry name" value="PROTEIN SMF"/>
    <property type="match status" value="1"/>
</dbReference>
<reference evidence="3 4" key="1">
    <citation type="submission" date="2021-05" db="EMBL/GenBank/DDBJ databases">
        <title>A Polyphasic approach of four new species of the genus Ohtaekwangia: Ohtaekwangia histidinii sp. nov., Ohtaekwangia cretensis sp. nov., Ohtaekwangia indiensis sp. nov., Ohtaekwangia reichenbachii sp. nov. from diverse environment.</title>
        <authorList>
            <person name="Octaviana S."/>
        </authorList>
    </citation>
    <scope>NUCLEOTIDE SEQUENCE [LARGE SCALE GENOMIC DNA]</scope>
    <source>
        <strain evidence="3 4">PWU37</strain>
    </source>
</reference>
<comment type="caution">
    <text evidence="3">The sequence shown here is derived from an EMBL/GenBank/DDBJ whole genome shotgun (WGS) entry which is preliminary data.</text>
</comment>